<evidence type="ECO:0000256" key="6">
    <source>
        <dbReference type="ARBA" id="ARBA00022692"/>
    </source>
</evidence>
<dbReference type="KEGG" id="paru:CYR75_11310"/>
<keyword evidence="10" id="KW-0997">Cell inner membrane</keyword>
<protein>
    <recommendedName>
        <fullName evidence="10">Flagellar protein FliL</fullName>
    </recommendedName>
</protein>
<keyword evidence="12" id="KW-1185">Reference proteome</keyword>
<dbReference type="EMBL" id="CP025583">
    <property type="protein sequence ID" value="AUM74790.1"/>
    <property type="molecule type" value="Genomic_DNA"/>
</dbReference>
<keyword evidence="11" id="KW-0966">Cell projection</keyword>
<evidence type="ECO:0000256" key="10">
    <source>
        <dbReference type="RuleBase" id="RU364125"/>
    </source>
</evidence>
<dbReference type="Pfam" id="PF03748">
    <property type="entry name" value="FliL"/>
    <property type="match status" value="1"/>
</dbReference>
<evidence type="ECO:0000256" key="2">
    <source>
        <dbReference type="ARBA" id="ARBA00004162"/>
    </source>
</evidence>
<name>A0A2K9MGQ7_9RHOB</name>
<keyword evidence="7 10" id="KW-0283">Flagellar rotation</keyword>
<reference evidence="12" key="1">
    <citation type="submission" date="2017-12" db="EMBL/GenBank/DDBJ databases">
        <title>Genomic analysis of Paracoccus sp. CBA4604.</title>
        <authorList>
            <person name="Roh S.W."/>
            <person name="Kim J.Y."/>
            <person name="Kim J.S."/>
        </authorList>
    </citation>
    <scope>NUCLEOTIDE SEQUENCE [LARGE SCALE GENOMIC DNA]</scope>
    <source>
        <strain evidence="12">CBA4604</strain>
    </source>
</reference>
<feature type="transmembrane region" description="Helical" evidence="10">
    <location>
        <begin position="20"/>
        <end position="41"/>
    </location>
</feature>
<dbReference type="Proteomes" id="UP000234882">
    <property type="component" value="Chromosome"/>
</dbReference>
<evidence type="ECO:0000313" key="11">
    <source>
        <dbReference type="EMBL" id="AUM74790.1"/>
    </source>
</evidence>
<organism evidence="11 12">
    <name type="scientific">Paracoccus jeotgali</name>
    <dbReference type="NCBI Taxonomy" id="2065379"/>
    <lineage>
        <taxon>Bacteria</taxon>
        <taxon>Pseudomonadati</taxon>
        <taxon>Pseudomonadota</taxon>
        <taxon>Alphaproteobacteria</taxon>
        <taxon>Rhodobacterales</taxon>
        <taxon>Paracoccaceae</taxon>
        <taxon>Paracoccus</taxon>
    </lineage>
</organism>
<evidence type="ECO:0000256" key="7">
    <source>
        <dbReference type="ARBA" id="ARBA00022779"/>
    </source>
</evidence>
<dbReference type="GO" id="GO:0005886">
    <property type="term" value="C:plasma membrane"/>
    <property type="evidence" value="ECO:0007669"/>
    <property type="project" value="UniProtKB-SubCell"/>
</dbReference>
<evidence type="ECO:0000256" key="8">
    <source>
        <dbReference type="ARBA" id="ARBA00022989"/>
    </source>
</evidence>
<dbReference type="InterPro" id="IPR006311">
    <property type="entry name" value="TAT_signal"/>
</dbReference>
<dbReference type="GO" id="GO:0006935">
    <property type="term" value="P:chemotaxis"/>
    <property type="evidence" value="ECO:0007669"/>
    <property type="project" value="UniProtKB-KW"/>
</dbReference>
<dbReference type="InterPro" id="IPR005503">
    <property type="entry name" value="FliL"/>
</dbReference>
<keyword evidence="11" id="KW-0282">Flagellum</keyword>
<sequence length="154" mass="16077">MTDITPAETAPKPSRRGMLVVAALILAVGAGGGAMGFLGVVSPSRLLAPKPAAVSLPQVGFADVPRIVVPISGRDRQLALSIKLEVAPEELARVELLMPRLSDSFTGFLSDIDAAAIERRGVLEIIRAELAARADMILGAGVVKNVLITEFAVQ</sequence>
<comment type="subcellular location">
    <subcellularLocation>
        <location evidence="10">Cell inner membrane</location>
    </subcellularLocation>
    <subcellularLocation>
        <location evidence="2">Cell membrane</location>
        <topology evidence="2">Single-pass membrane protein</topology>
    </subcellularLocation>
</comment>
<comment type="similarity">
    <text evidence="3 10">Belongs to the FliL family.</text>
</comment>
<dbReference type="PROSITE" id="PS51318">
    <property type="entry name" value="TAT"/>
    <property type="match status" value="1"/>
</dbReference>
<dbReference type="AlphaFoldDB" id="A0A2K9MGQ7"/>
<keyword evidence="4" id="KW-1003">Cell membrane</keyword>
<keyword evidence="9 10" id="KW-0472">Membrane</keyword>
<dbReference type="OrthoDB" id="7619358at2"/>
<evidence type="ECO:0000256" key="9">
    <source>
        <dbReference type="ARBA" id="ARBA00023136"/>
    </source>
</evidence>
<evidence type="ECO:0000256" key="4">
    <source>
        <dbReference type="ARBA" id="ARBA00022475"/>
    </source>
</evidence>
<keyword evidence="6 10" id="KW-0812">Transmembrane</keyword>
<evidence type="ECO:0000256" key="1">
    <source>
        <dbReference type="ARBA" id="ARBA00002254"/>
    </source>
</evidence>
<keyword evidence="11" id="KW-0969">Cilium</keyword>
<gene>
    <name evidence="11" type="ORF">CYR75_11310</name>
</gene>
<dbReference type="GO" id="GO:0009425">
    <property type="term" value="C:bacterial-type flagellum basal body"/>
    <property type="evidence" value="ECO:0007669"/>
    <property type="project" value="InterPro"/>
</dbReference>
<proteinExistence type="inferred from homology"/>
<comment type="function">
    <text evidence="1 10">Controls the rotational direction of flagella during chemotaxis.</text>
</comment>
<dbReference type="RefSeq" id="WP_101500135.1">
    <property type="nucleotide sequence ID" value="NZ_CP025583.1"/>
</dbReference>
<keyword evidence="5 10" id="KW-0145">Chemotaxis</keyword>
<accession>A0A2K9MGQ7</accession>
<evidence type="ECO:0000256" key="3">
    <source>
        <dbReference type="ARBA" id="ARBA00008281"/>
    </source>
</evidence>
<keyword evidence="8 10" id="KW-1133">Transmembrane helix</keyword>
<dbReference type="GO" id="GO:0071973">
    <property type="term" value="P:bacterial-type flagellum-dependent cell motility"/>
    <property type="evidence" value="ECO:0007669"/>
    <property type="project" value="InterPro"/>
</dbReference>
<evidence type="ECO:0000313" key="12">
    <source>
        <dbReference type="Proteomes" id="UP000234882"/>
    </source>
</evidence>
<evidence type="ECO:0000256" key="5">
    <source>
        <dbReference type="ARBA" id="ARBA00022500"/>
    </source>
</evidence>